<gene>
    <name evidence="1" type="ORF">LCI18_013446</name>
</gene>
<protein>
    <submittedName>
        <fullName evidence="1">Uncharacterized protein</fullName>
    </submittedName>
</protein>
<evidence type="ECO:0000313" key="2">
    <source>
        <dbReference type="Proteomes" id="UP000830768"/>
    </source>
</evidence>
<evidence type="ECO:0000313" key="1">
    <source>
        <dbReference type="EMBL" id="UPL02512.1"/>
    </source>
</evidence>
<reference evidence="1" key="1">
    <citation type="submission" date="2021-11" db="EMBL/GenBank/DDBJ databases">
        <title>Fusarium solani-melongenae Genome sequencing and assembly.</title>
        <authorList>
            <person name="Xie S."/>
            <person name="Huang L."/>
            <person name="Zhang X."/>
        </authorList>
    </citation>
    <scope>NUCLEOTIDE SEQUENCE</scope>
    <source>
        <strain evidence="1">CRI 24-3</strain>
    </source>
</reference>
<sequence length="123" mass="12637">MRTLDYYCQLDQTKPNSTRPNPGYPANYPPIQPNSGGILPGGHTRLAADVLAAVRAPLANHDAAAPPADIPRLAAPAAVPGLVLGLEGAVRERALGERVARGGRVRDGLLGGARAGSAASRET</sequence>
<organism evidence="1 2">
    <name type="scientific">Fusarium solani subsp. cucurbitae</name>
    <name type="common">Neocosmosporum cucurbitae</name>
    <dbReference type="NCBI Taxonomy" id="2747967"/>
    <lineage>
        <taxon>Eukaryota</taxon>
        <taxon>Fungi</taxon>
        <taxon>Dikarya</taxon>
        <taxon>Ascomycota</taxon>
        <taxon>Pezizomycotina</taxon>
        <taxon>Sordariomycetes</taxon>
        <taxon>Hypocreomycetidae</taxon>
        <taxon>Hypocreales</taxon>
        <taxon>Nectriaceae</taxon>
        <taxon>Fusarium</taxon>
        <taxon>Fusarium solani species complex</taxon>
    </lineage>
</organism>
<dbReference type="EMBL" id="CP090039">
    <property type="protein sequence ID" value="UPL02512.1"/>
    <property type="molecule type" value="Genomic_DNA"/>
</dbReference>
<accession>A0ACD3ZN46</accession>
<dbReference type="Proteomes" id="UP000830768">
    <property type="component" value="Chromosome 11"/>
</dbReference>
<proteinExistence type="predicted"/>
<keyword evidence="2" id="KW-1185">Reference proteome</keyword>
<name>A0ACD3ZN46_FUSSC</name>